<feature type="non-terminal residue" evidence="1">
    <location>
        <position position="138"/>
    </location>
</feature>
<proteinExistence type="predicted"/>
<sequence length="138" mass="16287">MKKIEPEFWQSILEITQIPNKDGNHNNNYSWLSNPFGDNRVYGVKYSISDENFTWEFFLRSESKEEAVIDGNSLLAYLMEIYPGINGQVHIRPITDVLLNKRKVIYELVIPPPNFKKKIYLIKKIINLFNINKNHMIQ</sequence>
<comment type="caution">
    <text evidence="1">The sequence shown here is derived from an EMBL/GenBank/DDBJ whole genome shotgun (WGS) entry which is preliminary data.</text>
</comment>
<name>A0A0F8YGC3_9ZZZZ</name>
<dbReference type="AlphaFoldDB" id="A0A0F8YGC3"/>
<accession>A0A0F8YGC3</accession>
<protein>
    <submittedName>
        <fullName evidence="1">Uncharacterized protein</fullName>
    </submittedName>
</protein>
<organism evidence="1">
    <name type="scientific">marine sediment metagenome</name>
    <dbReference type="NCBI Taxonomy" id="412755"/>
    <lineage>
        <taxon>unclassified sequences</taxon>
        <taxon>metagenomes</taxon>
        <taxon>ecological metagenomes</taxon>
    </lineage>
</organism>
<dbReference type="EMBL" id="LAZR01069763">
    <property type="protein sequence ID" value="KKK47071.1"/>
    <property type="molecule type" value="Genomic_DNA"/>
</dbReference>
<evidence type="ECO:0000313" key="1">
    <source>
        <dbReference type="EMBL" id="KKK47071.1"/>
    </source>
</evidence>
<gene>
    <name evidence="1" type="ORF">LCGC14_3158880</name>
</gene>
<reference evidence="1" key="1">
    <citation type="journal article" date="2015" name="Nature">
        <title>Complex archaea that bridge the gap between prokaryotes and eukaryotes.</title>
        <authorList>
            <person name="Spang A."/>
            <person name="Saw J.H."/>
            <person name="Jorgensen S.L."/>
            <person name="Zaremba-Niedzwiedzka K."/>
            <person name="Martijn J."/>
            <person name="Lind A.E."/>
            <person name="van Eijk R."/>
            <person name="Schleper C."/>
            <person name="Guy L."/>
            <person name="Ettema T.J."/>
        </authorList>
    </citation>
    <scope>NUCLEOTIDE SEQUENCE</scope>
</reference>